<gene>
    <name evidence="2" type="ORF">PR048_033447</name>
</gene>
<protein>
    <submittedName>
        <fullName evidence="2">Uncharacterized protein</fullName>
    </submittedName>
</protein>
<name>A0ABQ9G0A8_9NEOP</name>
<evidence type="ECO:0000256" key="1">
    <source>
        <dbReference type="SAM" id="MobiDB-lite"/>
    </source>
</evidence>
<evidence type="ECO:0000313" key="3">
    <source>
        <dbReference type="Proteomes" id="UP001159363"/>
    </source>
</evidence>
<proteinExistence type="predicted"/>
<feature type="region of interest" description="Disordered" evidence="1">
    <location>
        <begin position="287"/>
        <end position="321"/>
    </location>
</feature>
<reference evidence="2 3" key="1">
    <citation type="submission" date="2023-02" db="EMBL/GenBank/DDBJ databases">
        <title>LHISI_Scaffold_Assembly.</title>
        <authorList>
            <person name="Stuart O.P."/>
            <person name="Cleave R."/>
            <person name="Magrath M.J.L."/>
            <person name="Mikheyev A.S."/>
        </authorList>
    </citation>
    <scope>NUCLEOTIDE SEQUENCE [LARGE SCALE GENOMIC DNA]</scope>
    <source>
        <strain evidence="2">Daus_M_001</strain>
        <tissue evidence="2">Leg muscle</tissue>
    </source>
</reference>
<evidence type="ECO:0000313" key="2">
    <source>
        <dbReference type="EMBL" id="KAJ8865924.1"/>
    </source>
</evidence>
<feature type="compositionally biased region" description="Basic residues" evidence="1">
    <location>
        <begin position="288"/>
        <end position="298"/>
    </location>
</feature>
<dbReference type="EMBL" id="JARBHB010000017">
    <property type="protein sequence ID" value="KAJ8865924.1"/>
    <property type="molecule type" value="Genomic_DNA"/>
</dbReference>
<organism evidence="2 3">
    <name type="scientific">Dryococelus australis</name>
    <dbReference type="NCBI Taxonomy" id="614101"/>
    <lineage>
        <taxon>Eukaryota</taxon>
        <taxon>Metazoa</taxon>
        <taxon>Ecdysozoa</taxon>
        <taxon>Arthropoda</taxon>
        <taxon>Hexapoda</taxon>
        <taxon>Insecta</taxon>
        <taxon>Pterygota</taxon>
        <taxon>Neoptera</taxon>
        <taxon>Polyneoptera</taxon>
        <taxon>Phasmatodea</taxon>
        <taxon>Verophasmatodea</taxon>
        <taxon>Anareolatae</taxon>
        <taxon>Phasmatidae</taxon>
        <taxon>Eurycanthinae</taxon>
        <taxon>Dryococelus</taxon>
    </lineage>
</organism>
<comment type="caution">
    <text evidence="2">The sequence shown here is derived from an EMBL/GenBank/DDBJ whole genome shotgun (WGS) entry which is preliminary data.</text>
</comment>
<sequence>MDPRGNPAYEVKKRGSDTGDTNLHAWRLTAPTRKACRVSVGSIPLLIPNFCNIVTLITEMGIVLDDAIGRWVFSGVSRSPAPAFCRRSIFTSMTLIGSQDLAVKSCPNLITHFTHPNAFDIIACNEDVAVSEKIWAAFNIHVLRADECERWIWSSAGLKGRGKTLRGPLMPLFPLQYSRNVYRDAVSKKLRETKGRQGRTENGPPANFQTSWELTRSFAIGKQPIGEFFKKVKHDSTTLYPNDAFTDSVGETMALKLNNSETLGSPCAARWCYVVKLTYKGWGGSHSLRGRQRPRGAHTCRPAGPLSGREAWSSSNTPPSQRRYAVSNGKHFLNLIWHRRFDFRSMCRDSVRCHGVRENFAAEKLHNAWQYLERGLSEYGPMPRATTLKIPASTWLATRRPPSQHSGHSYGVIGRGSKAPHQSFDWRVVVSRCLWITLYCVLQVATSSRVWHVNESLQPESLLIDNLRLAHLVLAVLQVRARPCNLFTGSTRRKPNHYTTSDQKVWKGKRDFTCQAEPLCLVLRNEERKLPYKLRALASHASTNDVTSQHGSLLASRQPTIILRTCRRVQRPVRTPVPSPEPSLGQSESRYAPHQSHPVTLFRLCRLTCSVLVGTKPTPTFSLHIGIHVGTLPLMIGSPWLGSRSDYTRQQAGGGINETNFKMANAQGM</sequence>
<keyword evidence="3" id="KW-1185">Reference proteome</keyword>
<accession>A0ABQ9G0A8</accession>
<dbReference type="Proteomes" id="UP001159363">
    <property type="component" value="Chromosome 16"/>
</dbReference>